<evidence type="ECO:0000313" key="3">
    <source>
        <dbReference type="EMBL" id="BAD69037.1"/>
    </source>
</evidence>
<accession>Q5VND8</accession>
<dbReference type="PANTHER" id="PTHR48221:SF2">
    <property type="entry name" value="ACYL-COA SYNTHETASE FAMILY PROTEIN"/>
    <property type="match status" value="1"/>
</dbReference>
<proteinExistence type="predicted"/>
<evidence type="ECO:0000313" key="2">
    <source>
        <dbReference type="EMBL" id="BAD68628.1"/>
    </source>
</evidence>
<dbReference type="AlphaFoldDB" id="Q5VND8"/>
<protein>
    <submittedName>
        <fullName evidence="3">Uncharacterized protein</fullName>
    </submittedName>
</protein>
<evidence type="ECO:0000256" key="1">
    <source>
        <dbReference type="SAM" id="MobiDB-lite"/>
    </source>
</evidence>
<reference evidence="4" key="3">
    <citation type="journal article" date="2005" name="Nature">
        <title>The map-based sequence of the rice genome.</title>
        <authorList>
            <consortium name="International rice genome sequencing project (IRGSP)"/>
            <person name="Matsumoto T."/>
            <person name="Wu J."/>
            <person name="Kanamori H."/>
            <person name="Katayose Y."/>
            <person name="Fujisawa M."/>
            <person name="Namiki N."/>
            <person name="Mizuno H."/>
            <person name="Yamamoto K."/>
            <person name="Antonio B.A."/>
            <person name="Baba T."/>
            <person name="Sakata K."/>
            <person name="Nagamura Y."/>
            <person name="Aoki H."/>
            <person name="Arikawa K."/>
            <person name="Arita K."/>
            <person name="Bito T."/>
            <person name="Chiden Y."/>
            <person name="Fujitsuka N."/>
            <person name="Fukunaka R."/>
            <person name="Hamada M."/>
            <person name="Harada C."/>
            <person name="Hayashi A."/>
            <person name="Hijishita S."/>
            <person name="Honda M."/>
            <person name="Hosokawa S."/>
            <person name="Ichikawa Y."/>
            <person name="Idonuma A."/>
            <person name="Iijima M."/>
            <person name="Ikeda M."/>
            <person name="Ikeno M."/>
            <person name="Ito K."/>
            <person name="Ito S."/>
            <person name="Ito T."/>
            <person name="Ito Y."/>
            <person name="Ito Y."/>
            <person name="Iwabuchi A."/>
            <person name="Kamiya K."/>
            <person name="Karasawa W."/>
            <person name="Kurita K."/>
            <person name="Katagiri S."/>
            <person name="Kikuta A."/>
            <person name="Kobayashi H."/>
            <person name="Kobayashi N."/>
            <person name="Machita K."/>
            <person name="Maehara T."/>
            <person name="Masukawa M."/>
            <person name="Mizubayashi T."/>
            <person name="Mukai Y."/>
            <person name="Nagasaki H."/>
            <person name="Nagata Y."/>
            <person name="Naito S."/>
            <person name="Nakashima M."/>
            <person name="Nakama Y."/>
            <person name="Nakamichi Y."/>
            <person name="Nakamura M."/>
            <person name="Meguro A."/>
            <person name="Negishi M."/>
            <person name="Ohta I."/>
            <person name="Ohta T."/>
            <person name="Okamoto M."/>
            <person name="Ono N."/>
            <person name="Saji S."/>
            <person name="Sakaguchi M."/>
            <person name="Sakai K."/>
            <person name="Shibata M."/>
            <person name="Shimokawa T."/>
            <person name="Song J."/>
            <person name="Takazaki Y."/>
            <person name="Terasawa K."/>
            <person name="Tsugane M."/>
            <person name="Tsuji K."/>
            <person name="Ueda S."/>
            <person name="Waki K."/>
            <person name="Yamagata H."/>
            <person name="Yamamoto M."/>
            <person name="Yamamoto S."/>
            <person name="Yamane H."/>
            <person name="Yoshiki S."/>
            <person name="Yoshihara R."/>
            <person name="Yukawa K."/>
            <person name="Zhong H."/>
            <person name="Yano M."/>
            <person name="Yuan Q."/>
            <person name="Ouyang S."/>
            <person name="Liu J."/>
            <person name="Jones K.M."/>
            <person name="Gansberger K."/>
            <person name="Moffat K."/>
            <person name="Hill J."/>
            <person name="Bera J."/>
            <person name="Fadrosh D."/>
            <person name="Jin S."/>
            <person name="Johri S."/>
            <person name="Kim M."/>
            <person name="Overton L."/>
            <person name="Reardon M."/>
            <person name="Tsitrin T."/>
            <person name="Vuong H."/>
            <person name="Weaver B."/>
            <person name="Ciecko A."/>
            <person name="Tallon L."/>
            <person name="Jackson J."/>
            <person name="Pai G."/>
            <person name="Aken S.V."/>
            <person name="Utterback T."/>
            <person name="Reidmuller S."/>
            <person name="Feldblyum T."/>
            <person name="Hsiao J."/>
            <person name="Zismann V."/>
            <person name="Iobst S."/>
            <person name="de Vazeille A.R."/>
            <person name="Buell C.R."/>
            <person name="Ying K."/>
            <person name="Li Y."/>
            <person name="Lu T."/>
            <person name="Huang Y."/>
            <person name="Zhao Q."/>
            <person name="Feng Q."/>
            <person name="Zhang L."/>
            <person name="Zhu J."/>
            <person name="Weng Q."/>
            <person name="Mu J."/>
            <person name="Lu Y."/>
            <person name="Fan D."/>
            <person name="Liu Y."/>
            <person name="Guan J."/>
            <person name="Zhang Y."/>
            <person name="Yu S."/>
            <person name="Liu X."/>
            <person name="Zhang Y."/>
            <person name="Hong G."/>
            <person name="Han B."/>
            <person name="Choisne N."/>
            <person name="Demange N."/>
            <person name="Orjeda G."/>
            <person name="Samain S."/>
            <person name="Cattolico L."/>
            <person name="Pelletier E."/>
            <person name="Couloux A."/>
            <person name="Segurens B."/>
            <person name="Wincker P."/>
            <person name="D'Hont A."/>
            <person name="Scarpelli C."/>
            <person name="Weissenbach J."/>
            <person name="Salanoubat M."/>
            <person name="Quetier F."/>
            <person name="Yu Y."/>
            <person name="Kim H.R."/>
            <person name="Rambo T."/>
            <person name="Currie J."/>
            <person name="Collura K."/>
            <person name="Luo M."/>
            <person name="Yang T."/>
            <person name="Ammiraju J.S.S."/>
            <person name="Engler F."/>
            <person name="Soderlund C."/>
            <person name="Wing R.A."/>
            <person name="Palmer L.E."/>
            <person name="de la Bastide M."/>
            <person name="Spiegel L."/>
            <person name="Nascimento L."/>
            <person name="Zutavern T."/>
            <person name="O'Shaughnessy A."/>
            <person name="Dike S."/>
            <person name="Dedhia N."/>
            <person name="Preston R."/>
            <person name="Balija V."/>
            <person name="McCombie W.R."/>
            <person name="Chow T."/>
            <person name="Chen H."/>
            <person name="Chung M."/>
            <person name="Chen C."/>
            <person name="Shaw J."/>
            <person name="Wu H."/>
            <person name="Hsiao K."/>
            <person name="Chao Y."/>
            <person name="Chu M."/>
            <person name="Cheng C."/>
            <person name="Hour A."/>
            <person name="Lee P."/>
            <person name="Lin S."/>
            <person name="Lin Y."/>
            <person name="Liou J."/>
            <person name="Liu S."/>
            <person name="Hsing Y."/>
            <person name="Raghuvanshi S."/>
            <person name="Mohanty A."/>
            <person name="Bharti A.K."/>
            <person name="Gaur A."/>
            <person name="Gupta V."/>
            <person name="Kumar D."/>
            <person name="Ravi V."/>
            <person name="Vij S."/>
            <person name="Kapur A."/>
            <person name="Khurana P."/>
            <person name="Khurana P."/>
            <person name="Khurana J.P."/>
            <person name="Tyagi A.K."/>
            <person name="Gaikwad K."/>
            <person name="Singh A."/>
            <person name="Dalal V."/>
            <person name="Srivastava S."/>
            <person name="Dixit A."/>
            <person name="Pal A.K."/>
            <person name="Ghazi I.A."/>
            <person name="Yadav M."/>
            <person name="Pandit A."/>
            <person name="Bhargava A."/>
            <person name="Sureshbabu K."/>
            <person name="Batra K."/>
            <person name="Sharma T.R."/>
            <person name="Mohapatra T."/>
            <person name="Singh N.K."/>
            <person name="Messing J."/>
            <person name="Nelson A.B."/>
            <person name="Fuks G."/>
            <person name="Kavchok S."/>
            <person name="Keizer G."/>
            <person name="Linton E."/>
            <person name="Llaca V."/>
            <person name="Song R."/>
            <person name="Tanyolac B."/>
            <person name="Young S."/>
            <person name="Ho-Il K."/>
            <person name="Hahn J.H."/>
            <person name="Sangsakoo G."/>
            <person name="Vanavichit A."/>
            <person name="de Mattos Luiz.A.T."/>
            <person name="Zimmer P.D."/>
            <person name="Malone G."/>
            <person name="Dellagostin O."/>
            <person name="de Oliveira A.C."/>
            <person name="Bevan M."/>
            <person name="Bancroft I."/>
            <person name="Minx P."/>
            <person name="Cordum H."/>
            <person name="Wilson R."/>
            <person name="Cheng Z."/>
            <person name="Jin W."/>
            <person name="Jiang J."/>
            <person name="Leong S.A."/>
            <person name="Iwama H."/>
            <person name="Gojobori T."/>
            <person name="Itoh T."/>
            <person name="Niimura Y."/>
            <person name="Fujii Y."/>
            <person name="Habara T."/>
            <person name="Sakai H."/>
            <person name="Sato Y."/>
            <person name="Wilson G."/>
            <person name="Kumar K."/>
            <person name="McCouch S."/>
            <person name="Juretic N."/>
            <person name="Hoen D."/>
            <person name="Wright S."/>
            <person name="Bruskiewich R."/>
            <person name="Bureau T."/>
            <person name="Miyao A."/>
            <person name="Hirochika H."/>
            <person name="Nishikawa T."/>
            <person name="Kadowaki K."/>
            <person name="Sugiura M."/>
            <person name="Burr B."/>
            <person name="Sasaki T."/>
        </authorList>
    </citation>
    <scope>NUCLEOTIDE SEQUENCE [LARGE SCALE GENOMIC DNA]</scope>
    <source>
        <strain evidence="4">cv. Nipponbare</strain>
    </source>
</reference>
<dbReference type="PANTHER" id="PTHR48221">
    <property type="entry name" value="ACYL-COA SYNTHETASE FAMILY PROTEIN"/>
    <property type="match status" value="1"/>
</dbReference>
<gene>
    <name evidence="2" type="ORF">P0624B04.16</name>
    <name evidence="3" type="ORF">P0710H01.2</name>
</gene>
<dbReference type="HOGENOM" id="CLU_2578167_0_0_1"/>
<reference evidence="4" key="4">
    <citation type="journal article" date="2008" name="Nucleic Acids Res.">
        <title>The rice annotation project database (RAP-DB): 2008 update.</title>
        <authorList>
            <consortium name="The rice annotation project (RAP)"/>
        </authorList>
    </citation>
    <scope>GENOME REANNOTATION</scope>
    <source>
        <strain evidence="4">cv. Nipponbare</strain>
    </source>
</reference>
<evidence type="ECO:0000313" key="4">
    <source>
        <dbReference type="Proteomes" id="UP000000763"/>
    </source>
</evidence>
<organism evidence="3 4">
    <name type="scientific">Oryza sativa subsp. japonica</name>
    <name type="common">Rice</name>
    <dbReference type="NCBI Taxonomy" id="39947"/>
    <lineage>
        <taxon>Eukaryota</taxon>
        <taxon>Viridiplantae</taxon>
        <taxon>Streptophyta</taxon>
        <taxon>Embryophyta</taxon>
        <taxon>Tracheophyta</taxon>
        <taxon>Spermatophyta</taxon>
        <taxon>Magnoliopsida</taxon>
        <taxon>Liliopsida</taxon>
        <taxon>Poales</taxon>
        <taxon>Poaceae</taxon>
        <taxon>BOP clade</taxon>
        <taxon>Oryzoideae</taxon>
        <taxon>Oryzeae</taxon>
        <taxon>Oryzinae</taxon>
        <taxon>Oryza</taxon>
        <taxon>Oryza sativa</taxon>
    </lineage>
</organism>
<reference evidence="2" key="1">
    <citation type="submission" date="2001-05" db="EMBL/GenBank/DDBJ databases">
        <title>Oryza sativa nipponbare(GA3) genomic DNA, chromosome 6, PAC clone:P0624B04.</title>
        <authorList>
            <person name="Sasaki T."/>
            <person name="Matsumoto T."/>
            <person name="Yamamoto K."/>
        </authorList>
    </citation>
    <scope>NUCLEOTIDE SEQUENCE</scope>
</reference>
<sequence length="338" mass="36968">MASPPSPLEAIARLLADLARRRSHPPPGGGRSGDSLAASVSSLAAALNPHGGGASSSSSSGTRVLDAVLSLMCFDPMEVDRARVDCLVRTTVSALSASVSCRVDHIDGAEMLTVGSSVAPGDCRELVHSCAALLEKLGDPDVADHSYDLLYAVVKAALLSPRYLCLFPLPYYREDEDSTCDMGTISSVLTRHPTYQVLPNDYTIPLRWLDLIINMSAVIFEREDICDHFVSQLKSKTNPYLLKCLYSLLEVLDEASQRDFLVDLHDRLLNWNKKGQSFDGFEAFEDIILQMNKLFCPAGKERQKNLLQLTSATRRTGAKRLLDAGLSGPNHRGYIIDE</sequence>
<name>Q5VND8_ORYSJ</name>
<reference evidence="3" key="2">
    <citation type="submission" date="2002-02" db="EMBL/GenBank/DDBJ databases">
        <title>Oryza sativa nipponbare(GA3) genomic DNA, chromosome 6, PAC clone:P0710H01.</title>
        <authorList>
            <person name="Sasaki T."/>
            <person name="Matsumoto T."/>
            <person name="Yamamoto K."/>
        </authorList>
    </citation>
    <scope>NUCLEOTIDE SEQUENCE</scope>
</reference>
<feature type="region of interest" description="Disordered" evidence="1">
    <location>
        <begin position="17"/>
        <end position="36"/>
    </location>
</feature>
<dbReference type="EMBL" id="AP003632">
    <property type="protein sequence ID" value="BAD68628.1"/>
    <property type="molecule type" value="Genomic_DNA"/>
</dbReference>
<dbReference type="EMBL" id="AP004806">
    <property type="protein sequence ID" value="BAD69037.1"/>
    <property type="molecule type" value="Genomic_DNA"/>
</dbReference>
<dbReference type="Proteomes" id="UP000000763">
    <property type="component" value="Chromosome 6"/>
</dbReference>